<name>A0A1S6R530_SORCE</name>
<proteinExistence type="predicted"/>
<evidence type="ECO:0000259" key="1">
    <source>
        <dbReference type="PROSITE" id="PS50075"/>
    </source>
</evidence>
<dbReference type="Gene3D" id="1.10.1200.10">
    <property type="entry name" value="ACP-like"/>
    <property type="match status" value="1"/>
</dbReference>
<dbReference type="SUPFAM" id="SSF47336">
    <property type="entry name" value="ACP-like"/>
    <property type="match status" value="1"/>
</dbReference>
<accession>A0A1S6R530</accession>
<feature type="domain" description="Carrier" evidence="1">
    <location>
        <begin position="1"/>
        <end position="79"/>
    </location>
</feature>
<dbReference type="PROSITE" id="PS50075">
    <property type="entry name" value="CARRIER"/>
    <property type="match status" value="1"/>
</dbReference>
<organism evidence="2">
    <name type="scientific">Sorangium cellulosum</name>
    <name type="common">Polyangium cellulosum</name>
    <dbReference type="NCBI Taxonomy" id="56"/>
    <lineage>
        <taxon>Bacteria</taxon>
        <taxon>Pseudomonadati</taxon>
        <taxon>Myxococcota</taxon>
        <taxon>Polyangia</taxon>
        <taxon>Polyangiales</taxon>
        <taxon>Polyangiaceae</taxon>
        <taxon>Sorangium</taxon>
    </lineage>
</organism>
<gene>
    <name evidence="2" type="primary">ripQ</name>
</gene>
<dbReference type="NCBIfam" id="NF005502">
    <property type="entry name" value="PRK07117.1"/>
    <property type="match status" value="1"/>
</dbReference>
<protein>
    <submittedName>
        <fullName evidence="2">Acyl carrier protein</fullName>
    </submittedName>
</protein>
<dbReference type="Pfam" id="PF00550">
    <property type="entry name" value="PP-binding"/>
    <property type="match status" value="1"/>
</dbReference>
<sequence length="81" mass="8714">MTRDEVLSIVRENILMVLPEVDAALLRPERSLSELGANSVDRAEIVVGAMAALRIKVPGSELAEAKNIGGLVDVLYRKLSA</sequence>
<dbReference type="InterPro" id="IPR036736">
    <property type="entry name" value="ACP-like_sf"/>
</dbReference>
<reference evidence="2" key="1">
    <citation type="journal article" date="2017" name="Angew. Chem. Int. Ed. Engl.">
        <title>Solving the Puzzle of One-Carbon Loss in Ripostatin Biosynthesis.</title>
        <authorList>
            <person name="Fu C."/>
            <person name="Auerbach D."/>
            <person name="Li Y."/>
            <person name="Scheid U."/>
            <person name="Luxenburger E."/>
            <person name="Garcia R."/>
            <person name="Irschik H."/>
            <person name="Muller R."/>
        </authorList>
    </citation>
    <scope>NUCLEOTIDE SEQUENCE</scope>
    <source>
        <strain evidence="2">So ce377</strain>
    </source>
</reference>
<dbReference type="EMBL" id="KY646190">
    <property type="protein sequence ID" value="AQW44887.1"/>
    <property type="molecule type" value="Genomic_DNA"/>
</dbReference>
<evidence type="ECO:0000313" key="2">
    <source>
        <dbReference type="EMBL" id="AQW44887.1"/>
    </source>
</evidence>
<dbReference type="AlphaFoldDB" id="A0A1S6R530"/>
<dbReference type="InterPro" id="IPR009081">
    <property type="entry name" value="PP-bd_ACP"/>
</dbReference>